<dbReference type="InterPro" id="IPR010718">
    <property type="entry name" value="DUF1294"/>
</dbReference>
<accession>A0A9X1XBX7</accession>
<dbReference type="GO" id="GO:0003676">
    <property type="term" value="F:nucleic acid binding"/>
    <property type="evidence" value="ECO:0007669"/>
    <property type="project" value="InterPro"/>
</dbReference>
<dbReference type="Pfam" id="PF06961">
    <property type="entry name" value="DUF1294"/>
    <property type="match status" value="1"/>
</dbReference>
<dbReference type="PIRSF" id="PIRSF002599">
    <property type="entry name" value="Cold_shock_A"/>
    <property type="match status" value="1"/>
</dbReference>
<keyword evidence="3" id="KW-1185">Reference proteome</keyword>
<proteinExistence type="predicted"/>
<gene>
    <name evidence="2" type="ORF">LCY76_15600</name>
</gene>
<evidence type="ECO:0000313" key="3">
    <source>
        <dbReference type="Proteomes" id="UP001139011"/>
    </source>
</evidence>
<dbReference type="RefSeq" id="WP_062233929.1">
    <property type="nucleotide sequence ID" value="NZ_JAIWJX010000002.1"/>
</dbReference>
<dbReference type="Proteomes" id="UP001139011">
    <property type="component" value="Unassembled WGS sequence"/>
</dbReference>
<organism evidence="2 3">
    <name type="scientific">Fictibacillus marinisediminis</name>
    <dbReference type="NCBI Taxonomy" id="2878389"/>
    <lineage>
        <taxon>Bacteria</taxon>
        <taxon>Bacillati</taxon>
        <taxon>Bacillota</taxon>
        <taxon>Bacilli</taxon>
        <taxon>Bacillales</taxon>
        <taxon>Fictibacillaceae</taxon>
        <taxon>Fictibacillus</taxon>
    </lineage>
</organism>
<feature type="transmembrane region" description="Helical" evidence="1">
    <location>
        <begin position="64"/>
        <end position="83"/>
    </location>
</feature>
<dbReference type="EMBL" id="JAIWJX010000002">
    <property type="protein sequence ID" value="MCK6258002.1"/>
    <property type="molecule type" value="Genomic_DNA"/>
</dbReference>
<name>A0A9X1XBX7_9BACL</name>
<dbReference type="InterPro" id="IPR012156">
    <property type="entry name" value="Cold_shock_CspA"/>
</dbReference>
<sequence>MIYIYLILVNVIAFWLMHHDKEAAKAGKWRTPERRLWLFAIIGGACGIWAGMVQFRHKTKHPSFQVGVPLLVLADIFIIARYFI</sequence>
<keyword evidence="1" id="KW-0472">Membrane</keyword>
<keyword evidence="1" id="KW-0812">Transmembrane</keyword>
<protein>
    <submittedName>
        <fullName evidence="2">DUF1294 domain-containing protein</fullName>
    </submittedName>
</protein>
<evidence type="ECO:0000313" key="2">
    <source>
        <dbReference type="EMBL" id="MCK6258002.1"/>
    </source>
</evidence>
<dbReference type="AlphaFoldDB" id="A0A9X1XBX7"/>
<keyword evidence="1" id="KW-1133">Transmembrane helix</keyword>
<feature type="transmembrane region" description="Helical" evidence="1">
    <location>
        <begin position="36"/>
        <end position="52"/>
    </location>
</feature>
<comment type="caution">
    <text evidence="2">The sequence shown here is derived from an EMBL/GenBank/DDBJ whole genome shotgun (WGS) entry which is preliminary data.</text>
</comment>
<reference evidence="2" key="1">
    <citation type="submission" date="2021-09" db="EMBL/GenBank/DDBJ databases">
        <title>Genome analysis of Fictibacillus sp. KIGAM418 isolated from marine sediment.</title>
        <authorList>
            <person name="Seo M.-J."/>
            <person name="Cho E.-S."/>
            <person name="Hwang C.Y."/>
        </authorList>
    </citation>
    <scope>NUCLEOTIDE SEQUENCE</scope>
    <source>
        <strain evidence="2">KIGAM418</strain>
    </source>
</reference>
<evidence type="ECO:0000256" key="1">
    <source>
        <dbReference type="SAM" id="Phobius"/>
    </source>
</evidence>